<feature type="compositionally biased region" description="Polar residues" evidence="1">
    <location>
        <begin position="707"/>
        <end position="758"/>
    </location>
</feature>
<accession>A0AAW0U3T2</accession>
<feature type="compositionally biased region" description="Basic and acidic residues" evidence="1">
    <location>
        <begin position="7"/>
        <end position="17"/>
    </location>
</feature>
<evidence type="ECO:0000259" key="2">
    <source>
        <dbReference type="PROSITE" id="PS50940"/>
    </source>
</evidence>
<dbReference type="PROSITE" id="PS50940">
    <property type="entry name" value="CHIT_BIND_II"/>
    <property type="match status" value="1"/>
</dbReference>
<feature type="region of interest" description="Disordered" evidence="1">
    <location>
        <begin position="893"/>
        <end position="985"/>
    </location>
</feature>
<feature type="region of interest" description="Disordered" evidence="1">
    <location>
        <begin position="1397"/>
        <end position="1418"/>
    </location>
</feature>
<dbReference type="Pfam" id="PF01607">
    <property type="entry name" value="CBM_14"/>
    <property type="match status" value="1"/>
</dbReference>
<feature type="region of interest" description="Disordered" evidence="1">
    <location>
        <begin position="598"/>
        <end position="758"/>
    </location>
</feature>
<feature type="compositionally biased region" description="Basic and acidic residues" evidence="1">
    <location>
        <begin position="898"/>
        <end position="914"/>
    </location>
</feature>
<feature type="region of interest" description="Disordered" evidence="1">
    <location>
        <begin position="1"/>
        <end position="91"/>
    </location>
</feature>
<comment type="caution">
    <text evidence="3">The sequence shown here is derived from an EMBL/GenBank/DDBJ whole genome shotgun (WGS) entry which is preliminary data.</text>
</comment>
<feature type="domain" description="Chitin-binding type-2" evidence="2">
    <location>
        <begin position="1485"/>
        <end position="1545"/>
    </location>
</feature>
<feature type="region of interest" description="Disordered" evidence="1">
    <location>
        <begin position="385"/>
        <end position="419"/>
    </location>
</feature>
<dbReference type="Proteomes" id="UP001487740">
    <property type="component" value="Unassembled WGS sequence"/>
</dbReference>
<feature type="region of interest" description="Disordered" evidence="1">
    <location>
        <begin position="329"/>
        <end position="368"/>
    </location>
</feature>
<feature type="compositionally biased region" description="Polar residues" evidence="1">
    <location>
        <begin position="605"/>
        <end position="688"/>
    </location>
</feature>
<feature type="compositionally biased region" description="Polar residues" evidence="1">
    <location>
        <begin position="966"/>
        <end position="985"/>
    </location>
</feature>
<feature type="region of interest" description="Disordered" evidence="1">
    <location>
        <begin position="1547"/>
        <end position="1577"/>
    </location>
</feature>
<feature type="compositionally biased region" description="Polar residues" evidence="1">
    <location>
        <begin position="1140"/>
        <end position="1149"/>
    </location>
</feature>
<feature type="compositionally biased region" description="Low complexity" evidence="1">
    <location>
        <begin position="691"/>
        <end position="702"/>
    </location>
</feature>
<evidence type="ECO:0000256" key="1">
    <source>
        <dbReference type="SAM" id="MobiDB-lite"/>
    </source>
</evidence>
<dbReference type="InterPro" id="IPR002557">
    <property type="entry name" value="Chitin-bd_dom"/>
</dbReference>
<feature type="compositionally biased region" description="Basic and acidic residues" evidence="1">
    <location>
        <begin position="1130"/>
        <end position="1139"/>
    </location>
</feature>
<feature type="compositionally biased region" description="Basic and acidic residues" evidence="1">
    <location>
        <begin position="1055"/>
        <end position="1066"/>
    </location>
</feature>
<feature type="region of interest" description="Disordered" evidence="1">
    <location>
        <begin position="1175"/>
        <end position="1208"/>
    </location>
</feature>
<proteinExistence type="predicted"/>
<feature type="compositionally biased region" description="Low complexity" evidence="1">
    <location>
        <begin position="254"/>
        <end position="267"/>
    </location>
</feature>
<keyword evidence="4" id="KW-1185">Reference proteome</keyword>
<organism evidence="3 4">
    <name type="scientific">Scylla paramamosain</name>
    <name type="common">Mud crab</name>
    <dbReference type="NCBI Taxonomy" id="85552"/>
    <lineage>
        <taxon>Eukaryota</taxon>
        <taxon>Metazoa</taxon>
        <taxon>Ecdysozoa</taxon>
        <taxon>Arthropoda</taxon>
        <taxon>Crustacea</taxon>
        <taxon>Multicrustacea</taxon>
        <taxon>Malacostraca</taxon>
        <taxon>Eumalacostraca</taxon>
        <taxon>Eucarida</taxon>
        <taxon>Decapoda</taxon>
        <taxon>Pleocyemata</taxon>
        <taxon>Brachyura</taxon>
        <taxon>Eubrachyura</taxon>
        <taxon>Portunoidea</taxon>
        <taxon>Portunidae</taxon>
        <taxon>Portuninae</taxon>
        <taxon>Scylla</taxon>
    </lineage>
</organism>
<feature type="compositionally biased region" description="Polar residues" evidence="1">
    <location>
        <begin position="190"/>
        <end position="206"/>
    </location>
</feature>
<evidence type="ECO:0000313" key="4">
    <source>
        <dbReference type="Proteomes" id="UP001487740"/>
    </source>
</evidence>
<reference evidence="3 4" key="1">
    <citation type="submission" date="2023-03" db="EMBL/GenBank/DDBJ databases">
        <title>High-quality genome of Scylla paramamosain provides insights in environmental adaptation.</title>
        <authorList>
            <person name="Zhang L."/>
        </authorList>
    </citation>
    <scope>NUCLEOTIDE SEQUENCE [LARGE SCALE GENOMIC DNA]</scope>
    <source>
        <strain evidence="3">LZ_2023a</strain>
        <tissue evidence="3">Muscle</tissue>
    </source>
</reference>
<dbReference type="SMART" id="SM00494">
    <property type="entry name" value="ChtBD2"/>
    <property type="match status" value="1"/>
</dbReference>
<feature type="compositionally biased region" description="Polar residues" evidence="1">
    <location>
        <begin position="1007"/>
        <end position="1024"/>
    </location>
</feature>
<feature type="region of interest" description="Disordered" evidence="1">
    <location>
        <begin position="1215"/>
        <end position="1234"/>
    </location>
</feature>
<feature type="compositionally biased region" description="Polar residues" evidence="1">
    <location>
        <begin position="1031"/>
        <end position="1053"/>
    </location>
</feature>
<feature type="compositionally biased region" description="Basic and acidic residues" evidence="1">
    <location>
        <begin position="805"/>
        <end position="820"/>
    </location>
</feature>
<feature type="region of interest" description="Disordered" evidence="1">
    <location>
        <begin position="1130"/>
        <end position="1150"/>
    </location>
</feature>
<dbReference type="GO" id="GO:0008061">
    <property type="term" value="F:chitin binding"/>
    <property type="evidence" value="ECO:0007669"/>
    <property type="project" value="InterPro"/>
</dbReference>
<feature type="region of interest" description="Disordered" evidence="1">
    <location>
        <begin position="178"/>
        <end position="216"/>
    </location>
</feature>
<feature type="region of interest" description="Disordered" evidence="1">
    <location>
        <begin position="1006"/>
        <end position="1095"/>
    </location>
</feature>
<gene>
    <name evidence="3" type="ORF">O3P69_005893</name>
</gene>
<sequence>MGGVKCAVDEREEDKGVSQEVVAAAPRLDTSPAEGKHETIKEAGIETLRRNAPQDSLHRLQQRPFRPTGRRLKSSSTDKGHSSPRLSTRQERIQKYFSTGRSEKVCPWGWCSHDGEEIPLMLASLHRLLRGHWKRHRVEKVAIEMLRNDRGSLDQGQLLSDKDENDNDGNSEALAAQIAQQPAEAPKATFTKSGSEQEKTSLQNINLPAAGGGVPRIRERVRLQGPSLSEDLEHSGDKPLTPHSLSTAGEESFVRQQPQHVQAQAPHTYLPRETQGSDDITSHVQHQDGDTPRAATGPETTRKVVFDLQEEDIQMELRQQSHTQALLDERVESEDSHITATRQHHSALPERQRTATHSIPADHSQIQHESADLPETISPLMDVSPQDLATTSSTSHQEPSVPSEVLSPTSFDDSFDEHSADQEQYLPKINNLQRLSARQQEIGKRRLSQRLQSSSPVVPRVRTFIRHRFSQNTQRASQPQRLKPVRQPQTENFPILQTPQAVVSNFPRNDSSQPHILHEPKIESHSPARLSQSEHLTQETEDFTLHFAQPRHRFSDLSSQATTSQLFLNTSRLASVSGSQKGRHDPQHMNTTITSTIPRIPSLINNSNTSTPLYSPPHTNSSNTSRLLYNPQHTNNSNTSTPLYSPPHTNNSNSSRLLYSPPHTNNSNTSTPLYSPPHTNNSNTSTPLYSPPHTNSSNTSTPLYSPPHTNNSNTSTPLYNPPHTNSSNTSTPLYSPPHTNNTSTTANDPPHITTNLTTITPHCNPVHINNNTITSTMLIISNNNNNNNSTQSQIGDTEEPLLDTHTPRQPDPHTTLREHSPTQGGSGGNNLVQSKDDTGMTTDDVRYLGGVAVASLLSGEHMGLKHASLHHDNVKPLTRDDGVFRATSDGRLTAAGHAHTEGTQRKHSDPRQKQPEFPPLHSTTDVRGVRVSQGSHLRQSDVVESQVPYLRHSSVAENQAPHLRQSGVTESQVPHSRQSSVGESQATLLQKADVVDSHALQLRQPGVAQSQTENLRQSAVTENQAPRLEQSGVTQSQTPHLRQSGVTESQTLHPRQFDVTKSEKPHLQQSGVADSDSSRKSDDTTIYGSDNHPSHADAYLSHLKKLESELERHVSRIRDGTASFRKVEAFRQGDSRPRTTGEQVSSYRQSGAIVRGTQPSRSHTDDERVTISNFRDGTSRMRGSGQSNESRNEIRIRNQLSSPTEARDGEVRLFQSGRSGQVDPLQEKTQKATAPALPMSRVWRQQNKLLPIRISSITGQPAKPHLIQRQNPEAWRPPPIRRPSPIQGEISVLQSSRSEKTTFQDINEAPRAQTNFLTSVQTAPRRGRPVRSRPDSNLQLLKGHRHHSTFPCPLGRDGSVKCYRHREDLRTPTVNQHTPSTAALTMAVRDVALTPNPDQRHRQQHRGSKSFWDSVEGSYKPVTQRGSRKFMDTLRNMNEGMEQETLLKSLSVLLRGEDFAGSWSIQDTPNQGSQRPQDIQIPQTGFTCKGLASGYYADTHEDARCSSFHFCGADGTHTSYMCPTGTAFSQRLQVCDHAFRVECRAPRRADHHHHDHQQTTADTSRKRDRFGKRVASQDLYHLRQRA</sequence>
<feature type="compositionally biased region" description="Low complexity" evidence="1">
    <location>
        <begin position="178"/>
        <end position="188"/>
    </location>
</feature>
<dbReference type="GO" id="GO:0005576">
    <property type="term" value="C:extracellular region"/>
    <property type="evidence" value="ECO:0007669"/>
    <property type="project" value="InterPro"/>
</dbReference>
<dbReference type="Gene3D" id="2.170.140.10">
    <property type="entry name" value="Chitin binding domain"/>
    <property type="match status" value="1"/>
</dbReference>
<dbReference type="EMBL" id="JARAKH010000018">
    <property type="protein sequence ID" value="KAK8394723.1"/>
    <property type="molecule type" value="Genomic_DNA"/>
</dbReference>
<dbReference type="SUPFAM" id="SSF57625">
    <property type="entry name" value="Invertebrate chitin-binding proteins"/>
    <property type="match status" value="1"/>
</dbReference>
<protein>
    <recommendedName>
        <fullName evidence="2">Chitin-binding type-2 domain-containing protein</fullName>
    </recommendedName>
</protein>
<dbReference type="InterPro" id="IPR036508">
    <property type="entry name" value="Chitin-bd_dom_sf"/>
</dbReference>
<feature type="compositionally biased region" description="Polar residues" evidence="1">
    <location>
        <begin position="387"/>
        <end position="412"/>
    </location>
</feature>
<feature type="region of interest" description="Disordered" evidence="1">
    <location>
        <begin position="228"/>
        <end position="301"/>
    </location>
</feature>
<feature type="region of interest" description="Disordered" evidence="1">
    <location>
        <begin position="784"/>
        <end position="838"/>
    </location>
</feature>
<name>A0AAW0U3T2_SCYPA</name>
<feature type="compositionally biased region" description="Basic and acidic residues" evidence="1">
    <location>
        <begin position="34"/>
        <end position="49"/>
    </location>
</feature>
<evidence type="ECO:0000313" key="3">
    <source>
        <dbReference type="EMBL" id="KAK8394723.1"/>
    </source>
</evidence>